<dbReference type="PANTHER" id="PTHR33154:SF18">
    <property type="entry name" value="ARSENICAL RESISTANCE OPERON REPRESSOR"/>
    <property type="match status" value="1"/>
</dbReference>
<dbReference type="GO" id="GO:0003677">
    <property type="term" value="F:DNA binding"/>
    <property type="evidence" value="ECO:0007669"/>
    <property type="project" value="UniProtKB-KW"/>
</dbReference>
<dbReference type="PRINTS" id="PR00778">
    <property type="entry name" value="HTHARSR"/>
</dbReference>
<dbReference type="GO" id="GO:0003700">
    <property type="term" value="F:DNA-binding transcription factor activity"/>
    <property type="evidence" value="ECO:0007669"/>
    <property type="project" value="InterPro"/>
</dbReference>
<name>D3PUY5_STANL</name>
<evidence type="ECO:0000256" key="2">
    <source>
        <dbReference type="ARBA" id="ARBA00023125"/>
    </source>
</evidence>
<dbReference type="PROSITE" id="PS50987">
    <property type="entry name" value="HTH_ARSR_2"/>
    <property type="match status" value="1"/>
</dbReference>
<dbReference type="NCBIfam" id="NF033788">
    <property type="entry name" value="HTH_metalloreg"/>
    <property type="match status" value="1"/>
</dbReference>
<feature type="domain" description="HTH arsR-type" evidence="4">
    <location>
        <begin position="5"/>
        <end position="99"/>
    </location>
</feature>
<dbReference type="SMART" id="SM00418">
    <property type="entry name" value="HTH_ARSR"/>
    <property type="match status" value="1"/>
</dbReference>
<proteinExistence type="predicted"/>
<gene>
    <name evidence="5" type="ordered locus">Snas_5377</name>
</gene>
<reference evidence="5 6" key="1">
    <citation type="journal article" date="2009" name="Stand. Genomic Sci.">
        <title>Complete genome sequence of Stackebrandtia nassauensis type strain (LLR-40K-21).</title>
        <authorList>
            <person name="Munk C."/>
            <person name="Lapidus A."/>
            <person name="Copeland A."/>
            <person name="Jando M."/>
            <person name="Mayilraj S."/>
            <person name="Glavina Del Rio T."/>
            <person name="Nolan M."/>
            <person name="Chen F."/>
            <person name="Lucas S."/>
            <person name="Tice H."/>
            <person name="Cheng J.F."/>
            <person name="Han C."/>
            <person name="Detter J.C."/>
            <person name="Bruce D."/>
            <person name="Goodwin L."/>
            <person name="Chain P."/>
            <person name="Pitluck S."/>
            <person name="Goker M."/>
            <person name="Ovchinikova G."/>
            <person name="Pati A."/>
            <person name="Ivanova N."/>
            <person name="Mavromatis K."/>
            <person name="Chen A."/>
            <person name="Palaniappan K."/>
            <person name="Land M."/>
            <person name="Hauser L."/>
            <person name="Chang Y.J."/>
            <person name="Jeffries C.D."/>
            <person name="Bristow J."/>
            <person name="Eisen J.A."/>
            <person name="Markowitz V."/>
            <person name="Hugenholtz P."/>
            <person name="Kyrpides N.C."/>
            <person name="Klenk H.P."/>
        </authorList>
    </citation>
    <scope>NUCLEOTIDE SEQUENCE [LARGE SCALE GENOMIC DNA]</scope>
    <source>
        <strain evidence="6">DSM 44728 / CIP 108903 / NRRL B-16338 / NBRC 102104 / LLR-40K-21</strain>
    </source>
</reference>
<keyword evidence="2" id="KW-0238">DNA-binding</keyword>
<keyword evidence="3" id="KW-0804">Transcription</keyword>
<dbReference type="InterPro" id="IPR036390">
    <property type="entry name" value="WH_DNA-bd_sf"/>
</dbReference>
<dbReference type="STRING" id="446470.Snas_5377"/>
<protein>
    <submittedName>
        <fullName evidence="5">Transcriptional regulator, ArsR family</fullName>
    </submittedName>
</protein>
<dbReference type="Pfam" id="PF01022">
    <property type="entry name" value="HTH_5"/>
    <property type="match status" value="1"/>
</dbReference>
<dbReference type="InterPro" id="IPR011991">
    <property type="entry name" value="ArsR-like_HTH"/>
</dbReference>
<dbReference type="InterPro" id="IPR036388">
    <property type="entry name" value="WH-like_DNA-bd_sf"/>
</dbReference>
<dbReference type="KEGG" id="sna:Snas_5377"/>
<dbReference type="PANTHER" id="PTHR33154">
    <property type="entry name" value="TRANSCRIPTIONAL REGULATOR, ARSR FAMILY"/>
    <property type="match status" value="1"/>
</dbReference>
<evidence type="ECO:0000313" key="5">
    <source>
        <dbReference type="EMBL" id="ADD45009.1"/>
    </source>
</evidence>
<keyword evidence="1" id="KW-0805">Transcription regulation</keyword>
<dbReference type="InterPro" id="IPR001845">
    <property type="entry name" value="HTH_ArsR_DNA-bd_dom"/>
</dbReference>
<dbReference type="SUPFAM" id="SSF46785">
    <property type="entry name" value="Winged helix' DNA-binding domain"/>
    <property type="match status" value="1"/>
</dbReference>
<dbReference type="HOGENOM" id="CLU_097806_3_2_11"/>
<organism evidence="5 6">
    <name type="scientific">Stackebrandtia nassauensis (strain DSM 44728 / CIP 108903 / NRRL B-16338 / NBRC 102104 / LLR-40K-21)</name>
    <dbReference type="NCBI Taxonomy" id="446470"/>
    <lineage>
        <taxon>Bacteria</taxon>
        <taxon>Bacillati</taxon>
        <taxon>Actinomycetota</taxon>
        <taxon>Actinomycetes</taxon>
        <taxon>Glycomycetales</taxon>
        <taxon>Glycomycetaceae</taxon>
        <taxon>Stackebrandtia</taxon>
    </lineage>
</organism>
<dbReference type="CDD" id="cd00090">
    <property type="entry name" value="HTH_ARSR"/>
    <property type="match status" value="1"/>
</dbReference>
<dbReference type="eggNOG" id="COG0640">
    <property type="taxonomic scope" value="Bacteria"/>
</dbReference>
<evidence type="ECO:0000256" key="3">
    <source>
        <dbReference type="ARBA" id="ARBA00023163"/>
    </source>
</evidence>
<dbReference type="InterPro" id="IPR051081">
    <property type="entry name" value="HTH_MetalResp_TranReg"/>
</dbReference>
<evidence type="ECO:0000313" key="6">
    <source>
        <dbReference type="Proteomes" id="UP000000844"/>
    </source>
</evidence>
<sequence length="109" mass="11926">MVSNQRVLMSSIEVDVIRLLGDPLRRHIVELLAQGPACTCHLVTDTGAKQPAVSHHLKALKEAGLVTSEPHGRYTYYRLLPDALDATAQGLTGLAESARLRADNRRECP</sequence>
<dbReference type="EMBL" id="CP001778">
    <property type="protein sequence ID" value="ADD45009.1"/>
    <property type="molecule type" value="Genomic_DNA"/>
</dbReference>
<dbReference type="Gene3D" id="1.10.10.10">
    <property type="entry name" value="Winged helix-like DNA-binding domain superfamily/Winged helix DNA-binding domain"/>
    <property type="match status" value="1"/>
</dbReference>
<dbReference type="Proteomes" id="UP000000844">
    <property type="component" value="Chromosome"/>
</dbReference>
<dbReference type="AlphaFoldDB" id="D3PUY5"/>
<evidence type="ECO:0000259" key="4">
    <source>
        <dbReference type="PROSITE" id="PS50987"/>
    </source>
</evidence>
<evidence type="ECO:0000256" key="1">
    <source>
        <dbReference type="ARBA" id="ARBA00023015"/>
    </source>
</evidence>
<accession>D3PUY5</accession>
<keyword evidence="6" id="KW-1185">Reference proteome</keyword>